<evidence type="ECO:0000313" key="2">
    <source>
        <dbReference type="Proteomes" id="UP000654123"/>
    </source>
</evidence>
<dbReference type="RefSeq" id="WP_189538278.1">
    <property type="nucleotide sequence ID" value="NZ_BMSV01000020.1"/>
</dbReference>
<protein>
    <submittedName>
        <fullName evidence="1">Uncharacterized protein</fullName>
    </submittedName>
</protein>
<comment type="caution">
    <text evidence="1">The sequence shown here is derived from an EMBL/GenBank/DDBJ whole genome shotgun (WGS) entry which is preliminary data.</text>
</comment>
<evidence type="ECO:0000313" key="1">
    <source>
        <dbReference type="EMBL" id="GGQ33190.1"/>
    </source>
</evidence>
<proteinExistence type="predicted"/>
<dbReference type="EMBL" id="BMSV01000020">
    <property type="protein sequence ID" value="GGQ33190.1"/>
    <property type="molecule type" value="Genomic_DNA"/>
</dbReference>
<reference evidence="1" key="1">
    <citation type="journal article" date="2014" name="Int. J. Syst. Evol. Microbiol.">
        <title>Complete genome sequence of Corynebacterium casei LMG S-19264T (=DSM 44701T), isolated from a smear-ripened cheese.</title>
        <authorList>
            <consortium name="US DOE Joint Genome Institute (JGI-PGF)"/>
            <person name="Walter F."/>
            <person name="Albersmeier A."/>
            <person name="Kalinowski J."/>
            <person name="Ruckert C."/>
        </authorList>
    </citation>
    <scope>NUCLEOTIDE SEQUENCE</scope>
    <source>
        <strain evidence="1">JCM 4335</strain>
    </source>
</reference>
<accession>A0A918B814</accession>
<name>A0A918B814_9ACTN</name>
<gene>
    <name evidence="1" type="ORF">GCM10010249_59750</name>
</gene>
<reference evidence="1" key="2">
    <citation type="submission" date="2020-09" db="EMBL/GenBank/DDBJ databases">
        <authorList>
            <person name="Sun Q."/>
            <person name="Ohkuma M."/>
        </authorList>
    </citation>
    <scope>NUCLEOTIDE SEQUENCE</scope>
    <source>
        <strain evidence="1">JCM 4335</strain>
    </source>
</reference>
<sequence>MVEAPAGGGLSVVEVLRTQGALRERTVDDRMYQARYAVGLHPFRLQLFTASGRRPVAVATQTYGEGGSLTNLVEQYVEDVWRTHCPGEERPPVWVQRFVNDADDDRAAGGEAWGLEDTGFQLVTFHEDTAFTVRASRWLPISDADLARLVGRPVDRGRGAGYVPTALPAPVERIEYRFVAVDDLPEPRPFREACMRSPESARDRAGPAGRNPLGGRCCWYHRQDWAALSEHAIRLIERARADGMPDHDIAANRAALAVAYGVETRQRPALYSLLDHGDGITAALGPAGWYTNGQHRVRAMKDAGVDRTVVVAYLPLEDDAGAAGEG</sequence>
<dbReference type="Proteomes" id="UP000654123">
    <property type="component" value="Unassembled WGS sequence"/>
</dbReference>
<dbReference type="AlphaFoldDB" id="A0A918B814"/>
<keyword evidence="2" id="KW-1185">Reference proteome</keyword>
<organism evidence="1 2">
    <name type="scientific">Streptomyces roseolilacinus</name>
    <dbReference type="NCBI Taxonomy" id="66904"/>
    <lineage>
        <taxon>Bacteria</taxon>
        <taxon>Bacillati</taxon>
        <taxon>Actinomycetota</taxon>
        <taxon>Actinomycetes</taxon>
        <taxon>Kitasatosporales</taxon>
        <taxon>Streptomycetaceae</taxon>
        <taxon>Streptomyces</taxon>
    </lineage>
</organism>